<organism evidence="3 4">
    <name type="scientific">Mangrovicoccus algicola</name>
    <dbReference type="NCBI Taxonomy" id="2771008"/>
    <lineage>
        <taxon>Bacteria</taxon>
        <taxon>Pseudomonadati</taxon>
        <taxon>Pseudomonadota</taxon>
        <taxon>Alphaproteobacteria</taxon>
        <taxon>Rhodobacterales</taxon>
        <taxon>Paracoccaceae</taxon>
        <taxon>Mangrovicoccus</taxon>
    </lineage>
</organism>
<dbReference type="InterPro" id="IPR027417">
    <property type="entry name" value="P-loop_NTPase"/>
</dbReference>
<dbReference type="Gene3D" id="3.40.50.300">
    <property type="entry name" value="P-loop containing nucleotide triphosphate hydrolases"/>
    <property type="match status" value="1"/>
</dbReference>
<evidence type="ECO:0000313" key="4">
    <source>
        <dbReference type="Proteomes" id="UP000609121"/>
    </source>
</evidence>
<evidence type="ECO:0000256" key="2">
    <source>
        <dbReference type="SAM" id="MobiDB-lite"/>
    </source>
</evidence>
<dbReference type="RefSeq" id="WP_193179477.1">
    <property type="nucleotide sequence ID" value="NZ_JACVXA010000006.1"/>
</dbReference>
<feature type="compositionally biased region" description="Basic residues" evidence="2">
    <location>
        <begin position="1"/>
        <end position="15"/>
    </location>
</feature>
<evidence type="ECO:0000313" key="3">
    <source>
        <dbReference type="EMBL" id="MBE3637174.1"/>
    </source>
</evidence>
<dbReference type="SUPFAM" id="SSF52540">
    <property type="entry name" value="P-loop containing nucleoside triphosphate hydrolases"/>
    <property type="match status" value="1"/>
</dbReference>
<sequence length="556" mass="59419">MARRKKTVGRKKTAGKRNSTGPMLARAQALAARDLPGAVLTWGRVLDRDPGNARALAALRGLDVAQRRALIGDCRALVRNGATAHALALSGILARACPADPALAAFEARALCVADRPRDALDRLAPLLARHPDHPGLCCSHGIALAFAGDHAGAAAVLGGLQDSGALDAEAINVLGSSLAFLGRMEEAQEVLLRAARRGALAVAGLYNLSRHADLTREPEVIAQLQAALADPALPRSDHEMAAYALARLAEQLGETDAAFRCLALANALKPDAEIARYMAMIRATATRAPALAAAMTAPACAPAEPCPVFIVGMPRSGTTLAEQILLRHSRVASIGESPRLAEVYTQLRDSGARIDADSFREAYLQAIPPDCRGASVVLDKMPPNAFLCGLALKAIPGARVIHCRRHPMATGFSAFRLRFAEGYGYAHRFATIAEFYRLTEGAMADWRRSFPDRIMALPYEPLTEAPARWIAAMLEFCGLEREDGLTEFRGSSATVRTASLGQVRRGIYRGSSEGWKPYADHLAPLMAELIGEIAEYEVEIEQMIASQRHPVSGAA</sequence>
<dbReference type="Proteomes" id="UP000609121">
    <property type="component" value="Unassembled WGS sequence"/>
</dbReference>
<dbReference type="InterPro" id="IPR011990">
    <property type="entry name" value="TPR-like_helical_dom_sf"/>
</dbReference>
<dbReference type="PANTHER" id="PTHR12788:SF10">
    <property type="entry name" value="PROTEIN-TYROSINE SULFOTRANSFERASE"/>
    <property type="match status" value="1"/>
</dbReference>
<dbReference type="EMBL" id="JACVXA010000006">
    <property type="protein sequence ID" value="MBE3637174.1"/>
    <property type="molecule type" value="Genomic_DNA"/>
</dbReference>
<comment type="caution">
    <text evidence="3">The sequence shown here is derived from an EMBL/GenBank/DDBJ whole genome shotgun (WGS) entry which is preliminary data.</text>
</comment>
<evidence type="ECO:0000256" key="1">
    <source>
        <dbReference type="ARBA" id="ARBA00022679"/>
    </source>
</evidence>
<protein>
    <submittedName>
        <fullName evidence="3">Sulfotransferase</fullName>
    </submittedName>
</protein>
<keyword evidence="4" id="KW-1185">Reference proteome</keyword>
<name>A0A8J6YVW2_9RHOB</name>
<dbReference type="Pfam" id="PF13469">
    <property type="entry name" value="Sulfotransfer_3"/>
    <property type="match status" value="1"/>
</dbReference>
<dbReference type="InterPro" id="IPR026634">
    <property type="entry name" value="TPST-like"/>
</dbReference>
<gene>
    <name evidence="3" type="ORF">ICN82_03020</name>
</gene>
<dbReference type="GO" id="GO:0008476">
    <property type="term" value="F:protein-tyrosine sulfotransferase activity"/>
    <property type="evidence" value="ECO:0007669"/>
    <property type="project" value="InterPro"/>
</dbReference>
<reference evidence="3" key="1">
    <citation type="submission" date="2020-09" db="EMBL/GenBank/DDBJ databases">
        <title>A novel bacterium of genus Mangrovicoccus, isolated from South China Sea.</title>
        <authorList>
            <person name="Huang H."/>
            <person name="Mo K."/>
            <person name="Hu Y."/>
        </authorList>
    </citation>
    <scope>NUCLEOTIDE SEQUENCE</scope>
    <source>
        <strain evidence="3">HB182678</strain>
    </source>
</reference>
<dbReference type="SUPFAM" id="SSF48452">
    <property type="entry name" value="TPR-like"/>
    <property type="match status" value="1"/>
</dbReference>
<feature type="region of interest" description="Disordered" evidence="2">
    <location>
        <begin position="1"/>
        <end position="22"/>
    </location>
</feature>
<dbReference type="Gene3D" id="1.25.40.10">
    <property type="entry name" value="Tetratricopeptide repeat domain"/>
    <property type="match status" value="1"/>
</dbReference>
<accession>A0A8J6YVW2</accession>
<proteinExistence type="predicted"/>
<keyword evidence="1" id="KW-0808">Transferase</keyword>
<dbReference type="AlphaFoldDB" id="A0A8J6YVW2"/>
<dbReference type="PANTHER" id="PTHR12788">
    <property type="entry name" value="PROTEIN-TYROSINE SULFOTRANSFERASE 2"/>
    <property type="match status" value="1"/>
</dbReference>